<dbReference type="Gene3D" id="3.80.10.10">
    <property type="entry name" value="Ribonuclease Inhibitor"/>
    <property type="match status" value="1"/>
</dbReference>
<proteinExistence type="predicted"/>
<accession>A0A5C3MYE1</accession>
<dbReference type="AlphaFoldDB" id="A0A5C3MYE1"/>
<dbReference type="Proteomes" id="UP000305948">
    <property type="component" value="Unassembled WGS sequence"/>
</dbReference>
<protein>
    <recommendedName>
        <fullName evidence="3">F-box domain-containing protein</fullName>
    </recommendedName>
</protein>
<dbReference type="EMBL" id="ML213529">
    <property type="protein sequence ID" value="TFK46501.1"/>
    <property type="molecule type" value="Genomic_DNA"/>
</dbReference>
<dbReference type="InterPro" id="IPR032675">
    <property type="entry name" value="LRR_dom_sf"/>
</dbReference>
<keyword evidence="2" id="KW-1185">Reference proteome</keyword>
<evidence type="ECO:0000313" key="2">
    <source>
        <dbReference type="Proteomes" id="UP000305948"/>
    </source>
</evidence>
<reference evidence="1 2" key="1">
    <citation type="journal article" date="2019" name="Nat. Ecol. Evol.">
        <title>Megaphylogeny resolves global patterns of mushroom evolution.</title>
        <authorList>
            <person name="Varga T."/>
            <person name="Krizsan K."/>
            <person name="Foldi C."/>
            <person name="Dima B."/>
            <person name="Sanchez-Garcia M."/>
            <person name="Sanchez-Ramirez S."/>
            <person name="Szollosi G.J."/>
            <person name="Szarkandi J.G."/>
            <person name="Papp V."/>
            <person name="Albert L."/>
            <person name="Andreopoulos W."/>
            <person name="Angelini C."/>
            <person name="Antonin V."/>
            <person name="Barry K.W."/>
            <person name="Bougher N.L."/>
            <person name="Buchanan P."/>
            <person name="Buyck B."/>
            <person name="Bense V."/>
            <person name="Catcheside P."/>
            <person name="Chovatia M."/>
            <person name="Cooper J."/>
            <person name="Damon W."/>
            <person name="Desjardin D."/>
            <person name="Finy P."/>
            <person name="Geml J."/>
            <person name="Haridas S."/>
            <person name="Hughes K."/>
            <person name="Justo A."/>
            <person name="Karasinski D."/>
            <person name="Kautmanova I."/>
            <person name="Kiss B."/>
            <person name="Kocsube S."/>
            <person name="Kotiranta H."/>
            <person name="LaButti K.M."/>
            <person name="Lechner B.E."/>
            <person name="Liimatainen K."/>
            <person name="Lipzen A."/>
            <person name="Lukacs Z."/>
            <person name="Mihaltcheva S."/>
            <person name="Morgado L.N."/>
            <person name="Niskanen T."/>
            <person name="Noordeloos M.E."/>
            <person name="Ohm R.A."/>
            <person name="Ortiz-Santana B."/>
            <person name="Ovrebo C."/>
            <person name="Racz N."/>
            <person name="Riley R."/>
            <person name="Savchenko A."/>
            <person name="Shiryaev A."/>
            <person name="Soop K."/>
            <person name="Spirin V."/>
            <person name="Szebenyi C."/>
            <person name="Tomsovsky M."/>
            <person name="Tulloss R.E."/>
            <person name="Uehling J."/>
            <person name="Grigoriev I.V."/>
            <person name="Vagvolgyi C."/>
            <person name="Papp T."/>
            <person name="Martin F.M."/>
            <person name="Miettinen O."/>
            <person name="Hibbett D.S."/>
            <person name="Nagy L.G."/>
        </authorList>
    </citation>
    <scope>NUCLEOTIDE SEQUENCE [LARGE SCALE GENOMIC DNA]</scope>
    <source>
        <strain evidence="1 2">OMC1185</strain>
    </source>
</reference>
<dbReference type="SUPFAM" id="SSF52047">
    <property type="entry name" value="RNI-like"/>
    <property type="match status" value="1"/>
</dbReference>
<dbReference type="STRING" id="5364.A0A5C3MYE1"/>
<evidence type="ECO:0008006" key="3">
    <source>
        <dbReference type="Google" id="ProtNLM"/>
    </source>
</evidence>
<gene>
    <name evidence="1" type="ORF">OE88DRAFT_1667492</name>
</gene>
<organism evidence="1 2">
    <name type="scientific">Heliocybe sulcata</name>
    <dbReference type="NCBI Taxonomy" id="5364"/>
    <lineage>
        <taxon>Eukaryota</taxon>
        <taxon>Fungi</taxon>
        <taxon>Dikarya</taxon>
        <taxon>Basidiomycota</taxon>
        <taxon>Agaricomycotina</taxon>
        <taxon>Agaricomycetes</taxon>
        <taxon>Gloeophyllales</taxon>
        <taxon>Gloeophyllaceae</taxon>
        <taxon>Heliocybe</taxon>
    </lineage>
</organism>
<name>A0A5C3MYE1_9AGAM</name>
<evidence type="ECO:0000313" key="1">
    <source>
        <dbReference type="EMBL" id="TFK46501.1"/>
    </source>
</evidence>
<sequence>MPNLRCLRLDGCDLPPYHSSLTALTTLDLRPHATLNFDALEQALSPCKATLQYLTFHGVMGQNGRGQTIRLPALECLSLETGGMAEFCTALCTPSLTCIHVEIEPLSWPVDTVHEFASCLKLPSGAPRYPKVHILSLRWFPADHLRAIMTPHVFESLPNIKVFRLGGAPGNTCLRLLMEAHSNGRVVWRNLEHLSLYTPRERLLLRFLETRIQTGFPLKTLSLCRTPANLKMERGLSRLVSAVIYYQKETSQRHFSPEINEMEAMVGYHYTKHIFSPPPSDDHQDLEEQDL</sequence>